<proteinExistence type="inferred from homology"/>
<dbReference type="GO" id="GO:0042744">
    <property type="term" value="P:hydrogen peroxide catabolic process"/>
    <property type="evidence" value="ECO:0007669"/>
    <property type="project" value="TreeGrafter"/>
</dbReference>
<dbReference type="RefSeq" id="WP_041955564.1">
    <property type="nucleotide sequence ID" value="NZ_JRPN01000014.1"/>
</dbReference>
<comment type="similarity">
    <text evidence="1 7">Belongs to the catalase family.</text>
</comment>
<keyword evidence="5 7" id="KW-0560">Oxidoreductase</keyword>
<reference evidence="11 12" key="1">
    <citation type="submission" date="2014-09" db="EMBL/GenBank/DDBJ databases">
        <title>Draft genome of Bradyrhizobium japonicum Is-34.</title>
        <authorList>
            <person name="Tsurumaru H."/>
            <person name="Yamakawa T."/>
            <person name="Hashimoto S."/>
            <person name="Okizaki K."/>
            <person name="Kanesaki Y."/>
            <person name="Yoshikawa H."/>
            <person name="Yajima S."/>
        </authorList>
    </citation>
    <scope>NUCLEOTIDE SEQUENCE [LARGE SCALE GENOMIC DNA]</scope>
    <source>
        <strain evidence="11 12">Is-34</strain>
    </source>
</reference>
<dbReference type="Pfam" id="PF00199">
    <property type="entry name" value="Catalase"/>
    <property type="match status" value="1"/>
</dbReference>
<dbReference type="AlphaFoldDB" id="A0A0A3YXZ9"/>
<feature type="binding site" description="axial binding residue" evidence="9">
    <location>
        <position position="328"/>
    </location>
    <ligand>
        <name>heme</name>
        <dbReference type="ChEBI" id="CHEBI:30413"/>
    </ligand>
    <ligandPart>
        <name>Fe</name>
        <dbReference type="ChEBI" id="CHEBI:18248"/>
    </ligandPart>
</feature>
<evidence type="ECO:0000256" key="4">
    <source>
        <dbReference type="ARBA" id="ARBA00022723"/>
    </source>
</evidence>
<dbReference type="EMBL" id="JRPN01000014">
    <property type="protein sequence ID" value="KGT78483.1"/>
    <property type="molecule type" value="Genomic_DNA"/>
</dbReference>
<dbReference type="GO" id="GO:0046872">
    <property type="term" value="F:metal ion binding"/>
    <property type="evidence" value="ECO:0007669"/>
    <property type="project" value="UniProtKB-KW"/>
</dbReference>
<evidence type="ECO:0000256" key="8">
    <source>
        <dbReference type="PIRSR" id="PIRSR000296-1"/>
    </source>
</evidence>
<feature type="domain" description="Catalase core" evidence="10">
    <location>
        <begin position="34"/>
        <end position="350"/>
    </location>
</feature>
<feature type="active site" evidence="8">
    <location>
        <position position="63"/>
    </location>
</feature>
<dbReference type="Proteomes" id="UP000030377">
    <property type="component" value="Unassembled WGS sequence"/>
</dbReference>
<dbReference type="SMART" id="SM01060">
    <property type="entry name" value="Catalase"/>
    <property type="match status" value="1"/>
</dbReference>
<keyword evidence="3 7" id="KW-0349">Heme</keyword>
<dbReference type="InterPro" id="IPR020835">
    <property type="entry name" value="Catalase_sf"/>
</dbReference>
<organism evidence="11 12">
    <name type="scientific">Bradyrhizobium japonicum</name>
    <dbReference type="NCBI Taxonomy" id="375"/>
    <lineage>
        <taxon>Bacteria</taxon>
        <taxon>Pseudomonadati</taxon>
        <taxon>Pseudomonadota</taxon>
        <taxon>Alphaproteobacteria</taxon>
        <taxon>Hyphomicrobiales</taxon>
        <taxon>Nitrobacteraceae</taxon>
        <taxon>Bradyrhizobium</taxon>
    </lineage>
</organism>
<keyword evidence="4 7" id="KW-0479">Metal-binding</keyword>
<dbReference type="InterPro" id="IPR024168">
    <property type="entry name" value="Catalase_SrpA-type_pred"/>
</dbReference>
<dbReference type="Gene3D" id="2.40.180.10">
    <property type="entry name" value="Catalase core domain"/>
    <property type="match status" value="1"/>
</dbReference>
<dbReference type="EC" id="1.11.1.-" evidence="7"/>
<evidence type="ECO:0000313" key="12">
    <source>
        <dbReference type="Proteomes" id="UP000030377"/>
    </source>
</evidence>
<comment type="function">
    <text evidence="7">Has an organic peroxide-dependent peroxidase activity.</text>
</comment>
<dbReference type="CDD" id="cd08153">
    <property type="entry name" value="srpA_like"/>
    <property type="match status" value="1"/>
</dbReference>
<dbReference type="GO" id="GO:0004096">
    <property type="term" value="F:catalase activity"/>
    <property type="evidence" value="ECO:0007669"/>
    <property type="project" value="InterPro"/>
</dbReference>
<name>A0A0A3YXZ9_BRAJP</name>
<dbReference type="InterPro" id="IPR011614">
    <property type="entry name" value="Catalase_core"/>
</dbReference>
<dbReference type="SUPFAM" id="SSF56634">
    <property type="entry name" value="Heme-dependent catalase-like"/>
    <property type="match status" value="1"/>
</dbReference>
<dbReference type="PIRSF" id="PIRSF000296">
    <property type="entry name" value="SrpA"/>
    <property type="match status" value="1"/>
</dbReference>
<evidence type="ECO:0000256" key="2">
    <source>
        <dbReference type="ARBA" id="ARBA00022559"/>
    </source>
</evidence>
<keyword evidence="2 7" id="KW-0575">Peroxidase</keyword>
<dbReference type="GO" id="GO:0020037">
    <property type="term" value="F:heme binding"/>
    <property type="evidence" value="ECO:0007669"/>
    <property type="project" value="InterPro"/>
</dbReference>
<dbReference type="GO" id="GO:0005737">
    <property type="term" value="C:cytoplasm"/>
    <property type="evidence" value="ECO:0007669"/>
    <property type="project" value="TreeGrafter"/>
</dbReference>
<evidence type="ECO:0000256" key="9">
    <source>
        <dbReference type="PIRSR" id="PIRSR000296-2"/>
    </source>
</evidence>
<dbReference type="STRING" id="375.BKD09_RS32815"/>
<accession>A0A0A3YXZ9</accession>
<gene>
    <name evidence="11" type="ORF">MA20_13765</name>
</gene>
<keyword evidence="6 7" id="KW-0408">Iron</keyword>
<dbReference type="PROSITE" id="PS51402">
    <property type="entry name" value="CATALASE_3"/>
    <property type="match status" value="1"/>
</dbReference>
<evidence type="ECO:0000313" key="11">
    <source>
        <dbReference type="EMBL" id="KGT78483.1"/>
    </source>
</evidence>
<dbReference type="GO" id="GO:0042542">
    <property type="term" value="P:response to hydrogen peroxide"/>
    <property type="evidence" value="ECO:0007669"/>
    <property type="project" value="TreeGrafter"/>
</dbReference>
<evidence type="ECO:0000256" key="1">
    <source>
        <dbReference type="ARBA" id="ARBA00005329"/>
    </source>
</evidence>
<evidence type="ECO:0000256" key="3">
    <source>
        <dbReference type="ARBA" id="ARBA00022617"/>
    </source>
</evidence>
<evidence type="ECO:0000259" key="10">
    <source>
        <dbReference type="SMART" id="SM01060"/>
    </source>
</evidence>
<dbReference type="PANTHER" id="PTHR11465">
    <property type="entry name" value="CATALASE"/>
    <property type="match status" value="1"/>
</dbReference>
<protein>
    <recommendedName>
        <fullName evidence="7">Catalase-related peroxidase</fullName>
        <ecNumber evidence="7">1.11.1.-</ecNumber>
    </recommendedName>
</protein>
<dbReference type="PANTHER" id="PTHR11465:SF9">
    <property type="entry name" value="CATALASE"/>
    <property type="match status" value="1"/>
</dbReference>
<sequence length="350" mass="37795">MNQGKLPRSGLGSLVLIAAVVGGGVAAFAYTAGWLSPGRLTPERMIAALTPPSGPPLGHRRNHAKGICFTGTFEANGNGAELSKAKVFAQGHYPALGRFNLGTADPNAVDATVRVRGLGLQIAAADGEEWRMALINPPVFAVSTPQAFHELLIASGKKDPEAMKSFIQANPEFAAFAAWAKTAPWTTSYAEDFYNGLNSFIFADAKGGERTVRWSLVPMAKGVPVSQADLEQRGPDFLEQEIVERVRTAGPQRWTMVTTVADPGDPTADPSKAWPENRRKVEVGTLIVQRIEPERDGPCRDINFDPTVLPQGIRVSDDPFPAARSSVYRKSYDLRAAEARDYPRTEAAKP</sequence>
<evidence type="ECO:0000256" key="5">
    <source>
        <dbReference type="ARBA" id="ARBA00023002"/>
    </source>
</evidence>
<comment type="cofactor">
    <cofactor evidence="7">
        <name>heme</name>
        <dbReference type="ChEBI" id="CHEBI:30413"/>
    </cofactor>
</comment>
<dbReference type="InterPro" id="IPR018028">
    <property type="entry name" value="Catalase"/>
</dbReference>
<evidence type="ECO:0000256" key="7">
    <source>
        <dbReference type="PIRNR" id="PIRNR000296"/>
    </source>
</evidence>
<dbReference type="Gene3D" id="1.20.1280.120">
    <property type="match status" value="1"/>
</dbReference>
<evidence type="ECO:0000256" key="6">
    <source>
        <dbReference type="ARBA" id="ARBA00023004"/>
    </source>
</evidence>
<comment type="caution">
    <text evidence="11">The sequence shown here is derived from an EMBL/GenBank/DDBJ whole genome shotgun (WGS) entry which is preliminary data.</text>
</comment>